<dbReference type="GO" id="GO:0001654">
    <property type="term" value="P:eye development"/>
    <property type="evidence" value="ECO:0007669"/>
    <property type="project" value="UniProtKB-ARBA"/>
</dbReference>
<feature type="compositionally biased region" description="Low complexity" evidence="7">
    <location>
        <begin position="19"/>
        <end position="48"/>
    </location>
</feature>
<feature type="region of interest" description="Disordered" evidence="7">
    <location>
        <begin position="326"/>
        <end position="356"/>
    </location>
</feature>
<sequence length="496" mass="54149">MQENTIKSAQIASAVATTNNNKNSNSSNLSSSDVSAGATAGVTTTTTSPSNANDIDQAQFEADKRAVYKHPLFSLLALLLEKCEQATLGYVSSSSSSNSSRSSPNGSSNGNNCENDSFSRDVQAFVQLLEKEKRPLLTNNAELDGLMIKALQVLRIHLLELEKVQELCRDFCTRYIACLRGKMQSENLLRSDYALEHNNNLSNSNSPVNSPEQDGLSNQHGNFYSNQDFLSNSDAPSDFSTSHHGQQQPPLTTFPVTAPHHNGASQQSLDPELNLGVPAAAHMNNSQITAHLSHVNHQILGSTPLSQIGCPPLSLAEQYAAQLSPCNSSDELDDDDDDLGSNFSNNSGSKRQKRGILPKQATSVMRAWLFQHLVHPYPTEDEKRAIAAQTNLTLLQVNNWFINARRRILQPMLEHASDNSGSQSPVNSEKRYWPENLTSSTSSTVSNQISNPTNIDPNIENISGNMNRADRIGSNQSSFYSSEESNDGSLVIDQEN</sequence>
<dbReference type="FunFam" id="1.10.10.60:FF:000004">
    <property type="entry name" value="Meis2 homeobox isoform 2c"/>
    <property type="match status" value="1"/>
</dbReference>
<protein>
    <submittedName>
        <fullName evidence="9">CSON006615 protein</fullName>
    </submittedName>
</protein>
<feature type="compositionally biased region" description="Polar residues" evidence="7">
    <location>
        <begin position="447"/>
        <end position="466"/>
    </location>
</feature>
<dbReference type="SUPFAM" id="SSF46689">
    <property type="entry name" value="Homeodomain-like"/>
    <property type="match status" value="1"/>
</dbReference>
<reference evidence="9" key="1">
    <citation type="submission" date="2018-07" db="EMBL/GenBank/DDBJ databases">
        <authorList>
            <person name="Quirk P.G."/>
            <person name="Krulwich T.A."/>
        </authorList>
    </citation>
    <scope>NUCLEOTIDE SEQUENCE</scope>
</reference>
<keyword evidence="3 6" id="KW-0238">DNA-binding</keyword>
<feature type="compositionally biased region" description="Low complexity" evidence="7">
    <location>
        <begin position="340"/>
        <end position="349"/>
    </location>
</feature>
<feature type="compositionally biased region" description="Acidic residues" evidence="7">
    <location>
        <begin position="330"/>
        <end position="339"/>
    </location>
</feature>
<feature type="domain" description="Homeobox" evidence="8">
    <location>
        <begin position="348"/>
        <end position="411"/>
    </location>
</feature>
<comment type="similarity">
    <text evidence="2">Belongs to the TALE/MEIS homeobox family.</text>
</comment>
<dbReference type="InterPro" id="IPR001356">
    <property type="entry name" value="HD"/>
</dbReference>
<dbReference type="GO" id="GO:0000987">
    <property type="term" value="F:cis-regulatory region sequence-specific DNA binding"/>
    <property type="evidence" value="ECO:0007669"/>
    <property type="project" value="UniProtKB-ARBA"/>
</dbReference>
<dbReference type="GO" id="GO:0048663">
    <property type="term" value="P:neuron fate commitment"/>
    <property type="evidence" value="ECO:0007669"/>
    <property type="project" value="UniProtKB-ARBA"/>
</dbReference>
<feature type="region of interest" description="Disordered" evidence="7">
    <location>
        <begin position="200"/>
        <end position="270"/>
    </location>
</feature>
<evidence type="ECO:0000256" key="2">
    <source>
        <dbReference type="ARBA" id="ARBA00009661"/>
    </source>
</evidence>
<dbReference type="GO" id="GO:0048646">
    <property type="term" value="P:anatomical structure formation involved in morphogenesis"/>
    <property type="evidence" value="ECO:0007669"/>
    <property type="project" value="UniProtKB-ARBA"/>
</dbReference>
<comment type="subcellular location">
    <subcellularLocation>
        <location evidence="1 6">Nucleus</location>
    </subcellularLocation>
</comment>
<dbReference type="SMART" id="SM00389">
    <property type="entry name" value="HOX"/>
    <property type="match status" value="1"/>
</dbReference>
<feature type="compositionally biased region" description="Low complexity" evidence="7">
    <location>
        <begin position="473"/>
        <end position="489"/>
    </location>
</feature>
<evidence type="ECO:0000256" key="4">
    <source>
        <dbReference type="ARBA" id="ARBA00023155"/>
    </source>
</evidence>
<dbReference type="Pfam" id="PF16493">
    <property type="entry name" value="Meis_PKNOX_N"/>
    <property type="match status" value="1"/>
</dbReference>
<keyword evidence="4 6" id="KW-0371">Homeobox</keyword>
<dbReference type="Gene3D" id="1.10.10.60">
    <property type="entry name" value="Homeodomain-like"/>
    <property type="match status" value="1"/>
</dbReference>
<evidence type="ECO:0000259" key="8">
    <source>
        <dbReference type="PROSITE" id="PS50071"/>
    </source>
</evidence>
<feature type="compositionally biased region" description="Low complexity" evidence="7">
    <location>
        <begin position="92"/>
        <end position="112"/>
    </location>
</feature>
<dbReference type="CDD" id="cd00086">
    <property type="entry name" value="homeodomain"/>
    <property type="match status" value="1"/>
</dbReference>
<dbReference type="GO" id="GO:0006355">
    <property type="term" value="P:regulation of DNA-templated transcription"/>
    <property type="evidence" value="ECO:0007669"/>
    <property type="project" value="InterPro"/>
</dbReference>
<evidence type="ECO:0000256" key="3">
    <source>
        <dbReference type="ARBA" id="ARBA00023125"/>
    </source>
</evidence>
<dbReference type="InterPro" id="IPR050224">
    <property type="entry name" value="TALE_homeobox"/>
</dbReference>
<dbReference type="InterPro" id="IPR008422">
    <property type="entry name" value="KN_HD"/>
</dbReference>
<evidence type="ECO:0000256" key="1">
    <source>
        <dbReference type="ARBA" id="ARBA00004123"/>
    </source>
</evidence>
<dbReference type="EMBL" id="UFQT01002483">
    <property type="protein sequence ID" value="SSX33556.1"/>
    <property type="molecule type" value="Genomic_DNA"/>
</dbReference>
<keyword evidence="5 6" id="KW-0539">Nucleus</keyword>
<proteinExistence type="inferred from homology"/>
<evidence type="ECO:0000313" key="9">
    <source>
        <dbReference type="EMBL" id="SSX33556.1"/>
    </source>
</evidence>
<dbReference type="PANTHER" id="PTHR11850">
    <property type="entry name" value="HOMEOBOX PROTEIN TRANSCRIPTION FACTORS"/>
    <property type="match status" value="1"/>
</dbReference>
<gene>
    <name evidence="9" type="primary">CSON006615</name>
</gene>
<feature type="compositionally biased region" description="Polar residues" evidence="7">
    <location>
        <begin position="211"/>
        <end position="255"/>
    </location>
</feature>
<accession>A0A336MTL2</accession>
<name>A0A336MTL2_CULSO</name>
<dbReference type="InterPro" id="IPR009057">
    <property type="entry name" value="Homeodomain-like_sf"/>
</dbReference>
<dbReference type="AlphaFoldDB" id="A0A336MTL2"/>
<feature type="region of interest" description="Disordered" evidence="7">
    <location>
        <begin position="91"/>
        <end position="114"/>
    </location>
</feature>
<dbReference type="PROSITE" id="PS50071">
    <property type="entry name" value="HOMEOBOX_2"/>
    <property type="match status" value="1"/>
</dbReference>
<evidence type="ECO:0000256" key="6">
    <source>
        <dbReference type="PROSITE-ProRule" id="PRU00108"/>
    </source>
</evidence>
<evidence type="ECO:0000256" key="5">
    <source>
        <dbReference type="ARBA" id="ARBA00023242"/>
    </source>
</evidence>
<feature type="compositionally biased region" description="Low complexity" evidence="7">
    <location>
        <begin position="200"/>
        <end position="210"/>
    </location>
</feature>
<evidence type="ECO:0000256" key="7">
    <source>
        <dbReference type="SAM" id="MobiDB-lite"/>
    </source>
</evidence>
<feature type="region of interest" description="Disordered" evidence="7">
    <location>
        <begin position="437"/>
        <end position="496"/>
    </location>
</feature>
<feature type="region of interest" description="Disordered" evidence="7">
    <location>
        <begin position="17"/>
        <end position="53"/>
    </location>
</feature>
<dbReference type="InterPro" id="IPR032453">
    <property type="entry name" value="PKNOX/Meis_N"/>
</dbReference>
<feature type="DNA-binding region" description="Homeobox" evidence="6">
    <location>
        <begin position="350"/>
        <end position="412"/>
    </location>
</feature>
<dbReference type="GO" id="GO:0005634">
    <property type="term" value="C:nucleus"/>
    <property type="evidence" value="ECO:0007669"/>
    <property type="project" value="UniProtKB-SubCell"/>
</dbReference>
<dbReference type="VEuPathDB" id="VectorBase:CSON006615"/>
<dbReference type="Pfam" id="PF05920">
    <property type="entry name" value="Homeobox_KN"/>
    <property type="match status" value="1"/>
</dbReference>
<dbReference type="GO" id="GO:0009887">
    <property type="term" value="P:animal organ morphogenesis"/>
    <property type="evidence" value="ECO:0007669"/>
    <property type="project" value="UniProtKB-ARBA"/>
</dbReference>
<organism evidence="9">
    <name type="scientific">Culicoides sonorensis</name>
    <name type="common">Biting midge</name>
    <dbReference type="NCBI Taxonomy" id="179676"/>
    <lineage>
        <taxon>Eukaryota</taxon>
        <taxon>Metazoa</taxon>
        <taxon>Ecdysozoa</taxon>
        <taxon>Arthropoda</taxon>
        <taxon>Hexapoda</taxon>
        <taxon>Insecta</taxon>
        <taxon>Pterygota</taxon>
        <taxon>Neoptera</taxon>
        <taxon>Endopterygota</taxon>
        <taxon>Diptera</taxon>
        <taxon>Nematocera</taxon>
        <taxon>Chironomoidea</taxon>
        <taxon>Ceratopogonidae</taxon>
        <taxon>Ceratopogoninae</taxon>
        <taxon>Culicoides</taxon>
        <taxon>Monoculicoides</taxon>
    </lineage>
</organism>